<dbReference type="RefSeq" id="WP_149816614.1">
    <property type="nucleotide sequence ID" value="NZ_VUOA01000018.1"/>
</dbReference>
<feature type="region of interest" description="Disordered" evidence="1">
    <location>
        <begin position="318"/>
        <end position="371"/>
    </location>
</feature>
<comment type="caution">
    <text evidence="2">The sequence shown here is derived from an EMBL/GenBank/DDBJ whole genome shotgun (WGS) entry which is preliminary data.</text>
</comment>
<protein>
    <submittedName>
        <fullName evidence="2">Phage tail tape measure protein</fullName>
    </submittedName>
</protein>
<reference evidence="2 3" key="2">
    <citation type="submission" date="2019-09" db="EMBL/GenBank/DDBJ databases">
        <authorList>
            <person name="Jin C."/>
        </authorList>
    </citation>
    <scope>NUCLEOTIDE SEQUENCE [LARGE SCALE GENOMIC DNA]</scope>
    <source>
        <strain evidence="2 3">BN140002</strain>
    </source>
</reference>
<evidence type="ECO:0000256" key="1">
    <source>
        <dbReference type="SAM" id="MobiDB-lite"/>
    </source>
</evidence>
<evidence type="ECO:0000313" key="2">
    <source>
        <dbReference type="EMBL" id="KAA2237669.1"/>
    </source>
</evidence>
<feature type="region of interest" description="Disordered" evidence="1">
    <location>
        <begin position="575"/>
        <end position="606"/>
    </location>
</feature>
<proteinExistence type="predicted"/>
<feature type="compositionally biased region" description="Basic and acidic residues" evidence="1">
    <location>
        <begin position="338"/>
        <end position="370"/>
    </location>
</feature>
<dbReference type="Proteomes" id="UP000323142">
    <property type="component" value="Unassembled WGS sequence"/>
</dbReference>
<name>A0A5B2VH52_9HYPH</name>
<organism evidence="2 3">
    <name type="scientific">Salinarimonas soli</name>
    <dbReference type="NCBI Taxonomy" id="1638099"/>
    <lineage>
        <taxon>Bacteria</taxon>
        <taxon>Pseudomonadati</taxon>
        <taxon>Pseudomonadota</taxon>
        <taxon>Alphaproteobacteria</taxon>
        <taxon>Hyphomicrobiales</taxon>
        <taxon>Salinarimonadaceae</taxon>
        <taxon>Salinarimonas</taxon>
    </lineage>
</organism>
<accession>A0A5B2VH52</accession>
<dbReference type="EMBL" id="VUOA01000018">
    <property type="protein sequence ID" value="KAA2237669.1"/>
    <property type="molecule type" value="Genomic_DNA"/>
</dbReference>
<evidence type="ECO:0000313" key="3">
    <source>
        <dbReference type="Proteomes" id="UP000323142"/>
    </source>
</evidence>
<keyword evidence="3" id="KW-1185">Reference proteome</keyword>
<reference evidence="2 3" key="1">
    <citation type="submission" date="2019-09" db="EMBL/GenBank/DDBJ databases">
        <title>Salinarimonas rosea gen. nov., sp. nov., a new member of the a-2 subgroup of the Proteobacteria.</title>
        <authorList>
            <person name="Liu J."/>
        </authorList>
    </citation>
    <scope>NUCLEOTIDE SEQUENCE [LARGE SCALE GENOMIC DNA]</scope>
    <source>
        <strain evidence="2 3">BN140002</strain>
    </source>
</reference>
<gene>
    <name evidence="2" type="ORF">F0L46_08285</name>
</gene>
<sequence length="606" mass="64946">MSQDVIKEFLVGLGFKIDESSRRRFTEGVDRATEQVKTLAVAAAATAAAVTAAVVKMAESFDQLYYASQRTGASATNIKAFGYAVSQMGGSVEGARGSLEAFGRALRVNPGNESMVKALGVQTREANGRLRDTVDILADLGGALSKKPYYIAVQYAEALGLDESTFNALVKDTRRFREEYQKTAAAVGLDNKKAAETSRELMENYRSLSLMVTTVLEKALTDIAPVLNRVLQDLRQWFFENRDKIAETLQAVAGGFERVTKALTGENGLKTAMEAFAVFAAAWALGLLRVLGPTSPLGIALAALFGLAYIANNPGPATSKPGEWNPLGDYLNGKTPKRRDETRGEADERGAAEKGNGRYNAREPEAEGTYRPKYKLSAADLDERVINTIAGEARTKNAEGVDAVINNMLNRVGSSGWGPSANLLQVARAPGQYAGYRQANASEADFIKSRIEAIASGGVPDNTNGSNSFRSSWYLGPWRWRHGHGPVIGGNRFGYVPGFDNGPYAPYQTPRKAPPPQAPPEFAPFGGKGLPSFDPGRFGGGRSPFEQSYPLMPSGGGGGDTNVEMKQETNIQVMGSSDPAATGREVAGQQRGVNAQLLRHTQGALR</sequence>
<dbReference type="OrthoDB" id="6065087at2"/>
<dbReference type="AlphaFoldDB" id="A0A5B2VH52"/>